<feature type="transmembrane region" description="Helical" evidence="1">
    <location>
        <begin position="26"/>
        <end position="47"/>
    </location>
</feature>
<gene>
    <name evidence="2" type="ORF">D0Y65_004825</name>
</gene>
<name>A0A445LTF7_GLYSO</name>
<organism evidence="2 3">
    <name type="scientific">Glycine soja</name>
    <name type="common">Wild soybean</name>
    <dbReference type="NCBI Taxonomy" id="3848"/>
    <lineage>
        <taxon>Eukaryota</taxon>
        <taxon>Viridiplantae</taxon>
        <taxon>Streptophyta</taxon>
        <taxon>Embryophyta</taxon>
        <taxon>Tracheophyta</taxon>
        <taxon>Spermatophyta</taxon>
        <taxon>Magnoliopsida</taxon>
        <taxon>eudicotyledons</taxon>
        <taxon>Gunneridae</taxon>
        <taxon>Pentapetalae</taxon>
        <taxon>rosids</taxon>
        <taxon>fabids</taxon>
        <taxon>Fabales</taxon>
        <taxon>Fabaceae</taxon>
        <taxon>Papilionoideae</taxon>
        <taxon>50 kb inversion clade</taxon>
        <taxon>NPAAA clade</taxon>
        <taxon>indigoferoid/millettioid clade</taxon>
        <taxon>Phaseoleae</taxon>
        <taxon>Glycine</taxon>
        <taxon>Glycine subgen. Soja</taxon>
    </lineage>
</organism>
<evidence type="ECO:0000313" key="3">
    <source>
        <dbReference type="Proteomes" id="UP000289340"/>
    </source>
</evidence>
<accession>A0A445LTF7</accession>
<dbReference type="AlphaFoldDB" id="A0A445LTF7"/>
<protein>
    <submittedName>
        <fullName evidence="2">Uncharacterized protein</fullName>
    </submittedName>
</protein>
<reference evidence="2 3" key="1">
    <citation type="submission" date="2018-09" db="EMBL/GenBank/DDBJ databases">
        <title>A high-quality reference genome of wild soybean provides a powerful tool to mine soybean genomes.</title>
        <authorList>
            <person name="Xie M."/>
            <person name="Chung C.Y.L."/>
            <person name="Li M.-W."/>
            <person name="Wong F.-L."/>
            <person name="Chan T.-F."/>
            <person name="Lam H.-M."/>
        </authorList>
    </citation>
    <scope>NUCLEOTIDE SEQUENCE [LARGE SCALE GENOMIC DNA]</scope>
    <source>
        <strain evidence="3">cv. W05</strain>
        <tissue evidence="2">Hypocotyl of etiolated seedlings</tissue>
    </source>
</reference>
<keyword evidence="1" id="KW-0812">Transmembrane</keyword>
<evidence type="ECO:0000256" key="1">
    <source>
        <dbReference type="SAM" id="Phobius"/>
    </source>
</evidence>
<dbReference type="Proteomes" id="UP000289340">
    <property type="component" value="Chromosome 2"/>
</dbReference>
<keyword evidence="1" id="KW-0472">Membrane</keyword>
<evidence type="ECO:0000313" key="2">
    <source>
        <dbReference type="EMBL" id="RZC26347.1"/>
    </source>
</evidence>
<dbReference type="EMBL" id="QZWG01000002">
    <property type="protein sequence ID" value="RZC26347.1"/>
    <property type="molecule type" value="Genomic_DNA"/>
</dbReference>
<proteinExistence type="predicted"/>
<keyword evidence="3" id="KW-1185">Reference proteome</keyword>
<comment type="caution">
    <text evidence="2">The sequence shown here is derived from an EMBL/GenBank/DDBJ whole genome shotgun (WGS) entry which is preliminary data.</text>
</comment>
<sequence>MLCLDVRIRQSSNFLFHNFYLSFSEILYLVNCLFPIRHMILSGYAWLGFNFRVCF</sequence>
<keyword evidence="1" id="KW-1133">Transmembrane helix</keyword>